<proteinExistence type="predicted"/>
<comment type="caution">
    <text evidence="2">The sequence shown here is derived from an EMBL/GenBank/DDBJ whole genome shotgun (WGS) entry which is preliminary data.</text>
</comment>
<dbReference type="EMBL" id="AZBU02000007">
    <property type="protein sequence ID" value="TKR69667.1"/>
    <property type="molecule type" value="Genomic_DNA"/>
</dbReference>
<dbReference type="Proteomes" id="UP000298663">
    <property type="component" value="Unassembled WGS sequence"/>
</dbReference>
<sequence>MIDIYALIIGIIYTSTATVLIILNSMLLKTPGAAVMAVFEMYFDPICLASILLVYTMVVGFLVKAKKSSSNSTNLRKEVQMLFAAIFSFFYELFFIFWTFWVPKMIPHHGLLVKVSDNMFWLLDCGLFATVMLIFNKGLREKVFGCNKKNKNPTVTVPSTLNHR</sequence>
<evidence type="ECO:0008006" key="4">
    <source>
        <dbReference type="Google" id="ProtNLM"/>
    </source>
</evidence>
<evidence type="ECO:0000256" key="1">
    <source>
        <dbReference type="SAM" id="Phobius"/>
    </source>
</evidence>
<reference evidence="2 3" key="2">
    <citation type="journal article" date="2019" name="G3 (Bethesda)">
        <title>Hybrid Assembly of the Genome of the Entomopathogenic Nematode Steinernema carpocapsae Identifies the X-Chromosome.</title>
        <authorList>
            <person name="Serra L."/>
            <person name="Macchietto M."/>
            <person name="Macias-Munoz A."/>
            <person name="McGill C.J."/>
            <person name="Rodriguez I.M."/>
            <person name="Rodriguez B."/>
            <person name="Murad R."/>
            <person name="Mortazavi A."/>
        </authorList>
    </citation>
    <scope>NUCLEOTIDE SEQUENCE [LARGE SCALE GENOMIC DNA]</scope>
    <source>
        <strain evidence="2 3">ALL</strain>
    </source>
</reference>
<organism evidence="2 3">
    <name type="scientific">Steinernema carpocapsae</name>
    <name type="common">Entomopathogenic nematode</name>
    <dbReference type="NCBI Taxonomy" id="34508"/>
    <lineage>
        <taxon>Eukaryota</taxon>
        <taxon>Metazoa</taxon>
        <taxon>Ecdysozoa</taxon>
        <taxon>Nematoda</taxon>
        <taxon>Chromadorea</taxon>
        <taxon>Rhabditida</taxon>
        <taxon>Tylenchina</taxon>
        <taxon>Panagrolaimomorpha</taxon>
        <taxon>Strongyloidoidea</taxon>
        <taxon>Steinernematidae</taxon>
        <taxon>Steinernema</taxon>
    </lineage>
</organism>
<accession>A0A4U5MJV7</accession>
<gene>
    <name evidence="2" type="ORF">L596_021798</name>
</gene>
<feature type="transmembrane region" description="Helical" evidence="1">
    <location>
        <begin position="82"/>
        <end position="101"/>
    </location>
</feature>
<keyword evidence="1" id="KW-1133">Transmembrane helix</keyword>
<dbReference type="AlphaFoldDB" id="A0A4U5MJV7"/>
<feature type="transmembrane region" description="Helical" evidence="1">
    <location>
        <begin position="7"/>
        <end position="27"/>
    </location>
</feature>
<reference evidence="2 3" key="1">
    <citation type="journal article" date="2015" name="Genome Biol.">
        <title>Comparative genomics of Steinernema reveals deeply conserved gene regulatory networks.</title>
        <authorList>
            <person name="Dillman A.R."/>
            <person name="Macchietto M."/>
            <person name="Porter C.F."/>
            <person name="Rogers A."/>
            <person name="Williams B."/>
            <person name="Antoshechkin I."/>
            <person name="Lee M.M."/>
            <person name="Goodwin Z."/>
            <person name="Lu X."/>
            <person name="Lewis E.E."/>
            <person name="Goodrich-Blair H."/>
            <person name="Stock S.P."/>
            <person name="Adams B.J."/>
            <person name="Sternberg P.W."/>
            <person name="Mortazavi A."/>
        </authorList>
    </citation>
    <scope>NUCLEOTIDE SEQUENCE [LARGE SCALE GENOMIC DNA]</scope>
    <source>
        <strain evidence="2 3">ALL</strain>
    </source>
</reference>
<evidence type="ECO:0000313" key="2">
    <source>
        <dbReference type="EMBL" id="TKR69667.1"/>
    </source>
</evidence>
<protein>
    <recommendedName>
        <fullName evidence="4">7TM GPCR serpentine receptor class x (Srx) domain-containing protein</fullName>
    </recommendedName>
</protein>
<name>A0A4U5MJV7_STECR</name>
<keyword evidence="1" id="KW-0472">Membrane</keyword>
<feature type="transmembrane region" description="Helical" evidence="1">
    <location>
        <begin position="42"/>
        <end position="62"/>
    </location>
</feature>
<feature type="transmembrane region" description="Helical" evidence="1">
    <location>
        <begin position="121"/>
        <end position="139"/>
    </location>
</feature>
<evidence type="ECO:0000313" key="3">
    <source>
        <dbReference type="Proteomes" id="UP000298663"/>
    </source>
</evidence>
<keyword evidence="1" id="KW-0812">Transmembrane</keyword>
<keyword evidence="3" id="KW-1185">Reference proteome</keyword>